<evidence type="ECO:0000313" key="2">
    <source>
        <dbReference type="Proteomes" id="UP000282311"/>
    </source>
</evidence>
<dbReference type="RefSeq" id="WP_120747644.1">
    <property type="nucleotide sequence ID" value="NZ_RBAH01000008.1"/>
</dbReference>
<reference evidence="1 2" key="1">
    <citation type="journal article" date="2007" name="Int. J. Syst. Evol. Microbiol.">
        <title>Paenibacillus ginsengarvi sp. nov., isolated from soil from ginseng cultivation.</title>
        <authorList>
            <person name="Yoon M.H."/>
            <person name="Ten L.N."/>
            <person name="Im W.T."/>
        </authorList>
    </citation>
    <scope>NUCLEOTIDE SEQUENCE [LARGE SCALE GENOMIC DNA]</scope>
    <source>
        <strain evidence="1 2">KCTC 13059</strain>
    </source>
</reference>
<dbReference type="AlphaFoldDB" id="A0A3B0CI42"/>
<evidence type="ECO:0000313" key="1">
    <source>
        <dbReference type="EMBL" id="RKN84388.1"/>
    </source>
</evidence>
<keyword evidence="2" id="KW-1185">Reference proteome</keyword>
<protein>
    <submittedName>
        <fullName evidence="1">Uncharacterized protein</fullName>
    </submittedName>
</protein>
<gene>
    <name evidence="1" type="ORF">D7M11_12920</name>
</gene>
<name>A0A3B0CI42_9BACL</name>
<proteinExistence type="predicted"/>
<organism evidence="1 2">
    <name type="scientific">Paenibacillus ginsengarvi</name>
    <dbReference type="NCBI Taxonomy" id="400777"/>
    <lineage>
        <taxon>Bacteria</taxon>
        <taxon>Bacillati</taxon>
        <taxon>Bacillota</taxon>
        <taxon>Bacilli</taxon>
        <taxon>Bacillales</taxon>
        <taxon>Paenibacillaceae</taxon>
        <taxon>Paenibacillus</taxon>
    </lineage>
</organism>
<sequence>MGLLYQVVESLQKQAEEASNVLADRNAAAAKAAPGSLIELLLEPVGSTQGAKGVTTRRVVARNKARRAER</sequence>
<accession>A0A3B0CI42</accession>
<comment type="caution">
    <text evidence="1">The sequence shown here is derived from an EMBL/GenBank/DDBJ whole genome shotgun (WGS) entry which is preliminary data.</text>
</comment>
<dbReference type="Proteomes" id="UP000282311">
    <property type="component" value="Unassembled WGS sequence"/>
</dbReference>
<dbReference type="EMBL" id="RBAH01000008">
    <property type="protein sequence ID" value="RKN84388.1"/>
    <property type="molecule type" value="Genomic_DNA"/>
</dbReference>